<dbReference type="EMBL" id="CP117683">
    <property type="protein sequence ID" value="WDC92606.1"/>
    <property type="molecule type" value="Genomic_DNA"/>
</dbReference>
<evidence type="ECO:0000256" key="1">
    <source>
        <dbReference type="ARBA" id="ARBA00010552"/>
    </source>
</evidence>
<dbReference type="Pfam" id="PF01042">
    <property type="entry name" value="Ribonuc_L-PSP"/>
    <property type="match status" value="1"/>
</dbReference>
<dbReference type="InterPro" id="IPR006175">
    <property type="entry name" value="YjgF/YER057c/UK114"/>
</dbReference>
<sequence length="122" mass="13129">MTEKIYTNLAPEPLGPYSQAIATDQLVFMSGQLGLKDGQLAPDLASQTKQAIMNMQHVLAAAGLSLENVVKTNCFLTDLDDFNEFNEVYARFFGDIAPARSAVQVGKLPAGAIVEIEAVAIR</sequence>
<dbReference type="RefSeq" id="WP_065825258.1">
    <property type="nucleotide sequence ID" value="NZ_CP016602.1"/>
</dbReference>
<dbReference type="FunFam" id="3.30.1330.40:FF:000001">
    <property type="entry name" value="L-PSP family endoribonuclease"/>
    <property type="match status" value="1"/>
</dbReference>
<dbReference type="AlphaFoldDB" id="A0A1B2A4X8"/>
<dbReference type="PANTHER" id="PTHR11803:SF39">
    <property type="entry name" value="2-IMINOBUTANOATE_2-IMINOPROPANOATE DEAMINASE"/>
    <property type="match status" value="1"/>
</dbReference>
<evidence type="ECO:0000313" key="3">
    <source>
        <dbReference type="Proteomes" id="UP001215533"/>
    </source>
</evidence>
<keyword evidence="2" id="KW-0378">Hydrolase</keyword>
<dbReference type="InterPro" id="IPR006056">
    <property type="entry name" value="RidA"/>
</dbReference>
<dbReference type="GO" id="GO:0005829">
    <property type="term" value="C:cytosol"/>
    <property type="evidence" value="ECO:0007669"/>
    <property type="project" value="TreeGrafter"/>
</dbReference>
<dbReference type="PANTHER" id="PTHR11803">
    <property type="entry name" value="2-IMINOBUTANOATE/2-IMINOPROPANOATE DEAMINASE RIDA"/>
    <property type="match status" value="1"/>
</dbReference>
<dbReference type="InterPro" id="IPR019897">
    <property type="entry name" value="RidA_CS"/>
</dbReference>
<dbReference type="SUPFAM" id="SSF55298">
    <property type="entry name" value="YjgF-like"/>
    <property type="match status" value="1"/>
</dbReference>
<dbReference type="CDD" id="cd00448">
    <property type="entry name" value="YjgF_YER057c_UK114_family"/>
    <property type="match status" value="1"/>
</dbReference>
<dbReference type="InterPro" id="IPR035959">
    <property type="entry name" value="RutC-like_sf"/>
</dbReference>
<dbReference type="Proteomes" id="UP001215533">
    <property type="component" value="Chromosome"/>
</dbReference>
<organism evidence="2 3">
    <name type="scientific">Latilactobacillus curvatus</name>
    <name type="common">Lactobacillus curvatus</name>
    <dbReference type="NCBI Taxonomy" id="28038"/>
    <lineage>
        <taxon>Bacteria</taxon>
        <taxon>Bacillati</taxon>
        <taxon>Bacillota</taxon>
        <taxon>Bacilli</taxon>
        <taxon>Lactobacillales</taxon>
        <taxon>Lactobacillaceae</taxon>
        <taxon>Latilactobacillus</taxon>
    </lineage>
</organism>
<dbReference type="OrthoDB" id="9803101at2"/>
<dbReference type="PROSITE" id="PS01094">
    <property type="entry name" value="UPF0076"/>
    <property type="match status" value="1"/>
</dbReference>
<name>A0A1B2A4X8_LATCU</name>
<dbReference type="NCBIfam" id="TIGR00004">
    <property type="entry name" value="Rid family detoxifying hydrolase"/>
    <property type="match status" value="1"/>
</dbReference>
<protein>
    <submittedName>
        <fullName evidence="2">Rid family detoxifying hydrolase</fullName>
    </submittedName>
</protein>
<dbReference type="Gene3D" id="3.30.1330.40">
    <property type="entry name" value="RutC-like"/>
    <property type="match status" value="1"/>
</dbReference>
<accession>A0A1B2A4X8</accession>
<proteinExistence type="inferred from homology"/>
<reference evidence="2" key="1">
    <citation type="submission" date="2023-02" db="EMBL/GenBank/DDBJ databases">
        <title>Complete genome sequence of Lactobacillus curvatus CACC879 isolated from Pig feces.</title>
        <authorList>
            <person name="Park S."/>
            <person name="Park M.A."/>
            <person name="Kim D.-H."/>
            <person name="Kim Y."/>
        </authorList>
    </citation>
    <scope>NUCLEOTIDE SEQUENCE</scope>
    <source>
        <strain evidence="2">CACC879</strain>
    </source>
</reference>
<gene>
    <name evidence="2" type="ORF">PSR33_03440</name>
</gene>
<comment type="similarity">
    <text evidence="1">Belongs to the RutC family.</text>
</comment>
<dbReference type="GO" id="GO:0019239">
    <property type="term" value="F:deaminase activity"/>
    <property type="evidence" value="ECO:0007669"/>
    <property type="project" value="TreeGrafter"/>
</dbReference>
<evidence type="ECO:0000313" key="2">
    <source>
        <dbReference type="EMBL" id="WDC92606.1"/>
    </source>
</evidence>